<evidence type="ECO:0000313" key="2">
    <source>
        <dbReference type="Proteomes" id="UP000677804"/>
    </source>
</evidence>
<name>A0ABX8D5M5_9CELL</name>
<accession>A0ABX8D5M5</accession>
<evidence type="ECO:0000313" key="1">
    <source>
        <dbReference type="EMBL" id="QVI62760.1"/>
    </source>
</evidence>
<gene>
    <name evidence="1" type="ORF">KG103_02120</name>
</gene>
<sequence length="223" mass="24176">MEDDQITIQAPCVAGQPARQLTVRSGQSASVGVCRCSRCDLHLRIEDDGTPAFTAEITAGRGYWSVSNLSDQQPIRIVNMDDLYQYFVVEPGRRRVPVPFELSQIGPTNAPSGSMVTIFGPEPRRVLAHQPVCREAPARVLLDPGSTYHRVLRELCRPRLAGSLSAPLPTSSQIATALSSGRRQLTARAVDAHIRYVSAKLDLPRGAGRDALVAIAIRLGAVQ</sequence>
<keyword evidence="2" id="KW-1185">Reference proteome</keyword>
<dbReference type="RefSeq" id="WP_207341866.1">
    <property type="nucleotide sequence ID" value="NZ_CP074405.1"/>
</dbReference>
<protein>
    <recommendedName>
        <fullName evidence="3">HTH luxR-type domain-containing protein</fullName>
    </recommendedName>
</protein>
<reference evidence="1 2" key="1">
    <citation type="submission" date="2021-05" db="EMBL/GenBank/DDBJ databases">
        <title>Novel species in genus Cellulomonas.</title>
        <authorList>
            <person name="Zhang G."/>
        </authorList>
    </citation>
    <scope>NUCLEOTIDE SEQUENCE [LARGE SCALE GENOMIC DNA]</scope>
    <source>
        <strain evidence="2">zg-ZUI222</strain>
    </source>
</reference>
<proteinExistence type="predicted"/>
<evidence type="ECO:0008006" key="3">
    <source>
        <dbReference type="Google" id="ProtNLM"/>
    </source>
</evidence>
<dbReference type="EMBL" id="CP074405">
    <property type="protein sequence ID" value="QVI62760.1"/>
    <property type="molecule type" value="Genomic_DNA"/>
</dbReference>
<organism evidence="1 2">
    <name type="scientific">Cellulomonas wangleii</name>
    <dbReference type="NCBI Taxonomy" id="2816956"/>
    <lineage>
        <taxon>Bacteria</taxon>
        <taxon>Bacillati</taxon>
        <taxon>Actinomycetota</taxon>
        <taxon>Actinomycetes</taxon>
        <taxon>Micrococcales</taxon>
        <taxon>Cellulomonadaceae</taxon>
        <taxon>Cellulomonas</taxon>
    </lineage>
</organism>
<dbReference type="Proteomes" id="UP000677804">
    <property type="component" value="Chromosome"/>
</dbReference>